<feature type="signal peptide" evidence="2">
    <location>
        <begin position="1"/>
        <end position="22"/>
    </location>
</feature>
<evidence type="ECO:0000256" key="2">
    <source>
        <dbReference type="SAM" id="SignalP"/>
    </source>
</evidence>
<dbReference type="Pfam" id="PF09580">
    <property type="entry name" value="Spore_YhcN_YlaJ"/>
    <property type="match status" value="1"/>
</dbReference>
<dbReference type="Proteomes" id="UP000051063">
    <property type="component" value="Unassembled WGS sequence"/>
</dbReference>
<dbReference type="InterPro" id="IPR019076">
    <property type="entry name" value="Spore_lipoprot_YhcN/YlaJ-like"/>
</dbReference>
<comment type="caution">
    <text evidence="3">The sequence shown here is derived from an EMBL/GenBank/DDBJ whole genome shotgun (WGS) entry which is preliminary data.</text>
</comment>
<organism evidence="3 4">
    <name type="scientific">Brevibacillus choshinensis</name>
    <dbReference type="NCBI Taxonomy" id="54911"/>
    <lineage>
        <taxon>Bacteria</taxon>
        <taxon>Bacillati</taxon>
        <taxon>Bacillota</taxon>
        <taxon>Bacilli</taxon>
        <taxon>Bacillales</taxon>
        <taxon>Paenibacillaceae</taxon>
        <taxon>Brevibacillus</taxon>
    </lineage>
</organism>
<proteinExistence type="predicted"/>
<feature type="chain" id="PRO_5047523377" evidence="2">
    <location>
        <begin position="23"/>
        <end position="204"/>
    </location>
</feature>
<protein>
    <submittedName>
        <fullName evidence="3">Sporulation protein</fullName>
    </submittedName>
</protein>
<feature type="compositionally biased region" description="Polar residues" evidence="1">
    <location>
        <begin position="24"/>
        <end position="39"/>
    </location>
</feature>
<keyword evidence="2" id="KW-0732">Signal</keyword>
<evidence type="ECO:0000313" key="3">
    <source>
        <dbReference type="EMBL" id="KQL44080.1"/>
    </source>
</evidence>
<sequence length="204" mass="22168">MNKKWSFAIAGLLALSSLTGCASSSAGQKNAPHTQNIANQKPAETRSSIAHDHKAYTQGTNAFHYRNGYTTNGFNQNIAEQLTRVADDVPGVERATVVVNGQDAVIGIRIRQNLAPEQAKVIEQQVHSAARAVSPSMNIRVTSEPAMFTRIRGINDAIYNEAQNRTNNVHNVPSNVAHNVSNTVNDFGILLKDLGRTVTAPFHR</sequence>
<keyword evidence="4" id="KW-1185">Reference proteome</keyword>
<dbReference type="EMBL" id="LJJB01000013">
    <property type="protein sequence ID" value="KQL44080.1"/>
    <property type="molecule type" value="Genomic_DNA"/>
</dbReference>
<name>A0ABR5N0R0_BRECH</name>
<evidence type="ECO:0000313" key="4">
    <source>
        <dbReference type="Proteomes" id="UP000051063"/>
    </source>
</evidence>
<feature type="region of interest" description="Disordered" evidence="1">
    <location>
        <begin position="24"/>
        <end position="47"/>
    </location>
</feature>
<dbReference type="RefSeq" id="WP_055746664.1">
    <property type="nucleotide sequence ID" value="NZ_LJJB01000013.1"/>
</dbReference>
<reference evidence="3 4" key="1">
    <citation type="submission" date="2015-09" db="EMBL/GenBank/DDBJ databases">
        <title>Genome sequencing project for genomic taxonomy and phylogenomics of Bacillus-like bacteria.</title>
        <authorList>
            <person name="Liu B."/>
            <person name="Wang J."/>
            <person name="Zhu Y."/>
            <person name="Liu G."/>
            <person name="Chen Q."/>
            <person name="Chen Z."/>
            <person name="Lan J."/>
            <person name="Che J."/>
            <person name="Ge C."/>
            <person name="Shi H."/>
            <person name="Pan Z."/>
            <person name="Liu X."/>
        </authorList>
    </citation>
    <scope>NUCLEOTIDE SEQUENCE [LARGE SCALE GENOMIC DNA]</scope>
    <source>
        <strain evidence="3 4">DSM 8552</strain>
    </source>
</reference>
<gene>
    <name evidence="3" type="ORF">AN963_21870</name>
</gene>
<dbReference type="PROSITE" id="PS51257">
    <property type="entry name" value="PROKAR_LIPOPROTEIN"/>
    <property type="match status" value="1"/>
</dbReference>
<evidence type="ECO:0000256" key="1">
    <source>
        <dbReference type="SAM" id="MobiDB-lite"/>
    </source>
</evidence>
<accession>A0ABR5N0R0</accession>